<comment type="subcellular location">
    <subcellularLocation>
        <location evidence="1">Membrane</location>
    </subcellularLocation>
</comment>
<dbReference type="Pfam" id="PF04884">
    <property type="entry name" value="UVB_sens_prot"/>
    <property type="match status" value="1"/>
</dbReference>
<dbReference type="PANTHER" id="PTHR12770:SF31">
    <property type="entry name" value="RUS FAMILY MEMBER 1"/>
    <property type="match status" value="1"/>
</dbReference>
<keyword evidence="4 6" id="KW-1133">Transmembrane helix</keyword>
<comment type="caution">
    <text evidence="8">The sequence shown here is derived from an EMBL/GenBank/DDBJ whole genome shotgun (WGS) entry which is preliminary data.</text>
</comment>
<evidence type="ECO:0000313" key="9">
    <source>
        <dbReference type="Proteomes" id="UP000703269"/>
    </source>
</evidence>
<reference evidence="8 9" key="1">
    <citation type="submission" date="2021-08" db="EMBL/GenBank/DDBJ databases">
        <title>Draft Genome Sequence of Phanerochaete sordida strain YK-624.</title>
        <authorList>
            <person name="Mori T."/>
            <person name="Dohra H."/>
            <person name="Suzuki T."/>
            <person name="Kawagishi H."/>
            <person name="Hirai H."/>
        </authorList>
    </citation>
    <scope>NUCLEOTIDE SEQUENCE [LARGE SCALE GENOMIC DNA]</scope>
    <source>
        <strain evidence="8 9">YK-624</strain>
    </source>
</reference>
<dbReference type="InterPro" id="IPR006968">
    <property type="entry name" value="RUS_fam"/>
</dbReference>
<evidence type="ECO:0000256" key="2">
    <source>
        <dbReference type="ARBA" id="ARBA00007558"/>
    </source>
</evidence>
<dbReference type="PANTHER" id="PTHR12770">
    <property type="entry name" value="RUS1 FAMILY PROTEIN C16ORF58"/>
    <property type="match status" value="1"/>
</dbReference>
<organism evidence="8 9">
    <name type="scientific">Phanerochaete sordida</name>
    <dbReference type="NCBI Taxonomy" id="48140"/>
    <lineage>
        <taxon>Eukaryota</taxon>
        <taxon>Fungi</taxon>
        <taxon>Dikarya</taxon>
        <taxon>Basidiomycota</taxon>
        <taxon>Agaricomycotina</taxon>
        <taxon>Agaricomycetes</taxon>
        <taxon>Polyporales</taxon>
        <taxon>Phanerochaetaceae</taxon>
        <taxon>Phanerochaete</taxon>
    </lineage>
</organism>
<name>A0A9P3GHI4_9APHY</name>
<keyword evidence="5 6" id="KW-0472">Membrane</keyword>
<keyword evidence="9" id="KW-1185">Reference proteome</keyword>
<sequence length="508" mass="54798">MIQERDESGSLRAVYDIQEADDHKVPREVVSVRAVGGGSSISHGFTRVLQGMFLPAGYPASVSSDYTRYQVLNALQGFFSSLGGLVASRAVLEGHGVGSANASATNALLLTILQDIFSRVTAILSGYYLGTALFPEAKTYRFLADIWNDIPLVLDTLSPLLSHVSLDFVRLPYPPFLLPTLVNRPGPWRGIALCFSGIFRSMCAVAAAGSKAALTLHFAQPDHGAASGDISDLSAKDGSKETVLALVGMLCGSVIMPLIQTQAETYSLLAVIIVAHIWINYYAVHSVVFKSYNRQRTSILWDAFRDSEGEHRCLTPREVARHERIFHNAPALFRTDLRTGARRVIGTCDMGSPLASLLPCAPGTQSLLAPRHACPRWTGAAEQPLVGALLRLFADAQYVLWLDAHADPAAGTHVRVVLKAGHTSRDQMHAWAHALELARAREARRAADVAGILAEVRAAKEAVDAQFDAFLAHTHKAGWDMDAAAGGFVTGMPAVIEVSADGEDKKER</sequence>
<dbReference type="AlphaFoldDB" id="A0A9P3GHI4"/>
<evidence type="ECO:0000259" key="7">
    <source>
        <dbReference type="Pfam" id="PF04884"/>
    </source>
</evidence>
<feature type="domain" description="Protein root UVB sensitive/RUS" evidence="7">
    <location>
        <begin position="43"/>
        <end position="306"/>
    </location>
</feature>
<accession>A0A9P3GHI4</accession>
<evidence type="ECO:0000313" key="8">
    <source>
        <dbReference type="EMBL" id="GJE93724.1"/>
    </source>
</evidence>
<keyword evidence="3 6" id="KW-0812">Transmembrane</keyword>
<dbReference type="GO" id="GO:0016020">
    <property type="term" value="C:membrane"/>
    <property type="evidence" value="ECO:0007669"/>
    <property type="project" value="UniProtKB-SubCell"/>
</dbReference>
<protein>
    <submittedName>
        <fullName evidence="8">RUS1 family protein</fullName>
    </submittedName>
</protein>
<evidence type="ECO:0000256" key="3">
    <source>
        <dbReference type="ARBA" id="ARBA00022692"/>
    </source>
</evidence>
<feature type="transmembrane region" description="Helical" evidence="6">
    <location>
        <begin position="243"/>
        <end position="260"/>
    </location>
</feature>
<proteinExistence type="inferred from homology"/>
<evidence type="ECO:0000256" key="1">
    <source>
        <dbReference type="ARBA" id="ARBA00004370"/>
    </source>
</evidence>
<evidence type="ECO:0000256" key="4">
    <source>
        <dbReference type="ARBA" id="ARBA00022989"/>
    </source>
</evidence>
<dbReference type="Proteomes" id="UP000703269">
    <property type="component" value="Unassembled WGS sequence"/>
</dbReference>
<dbReference type="OrthoDB" id="364779at2759"/>
<dbReference type="EMBL" id="BPQB01000034">
    <property type="protein sequence ID" value="GJE93724.1"/>
    <property type="molecule type" value="Genomic_DNA"/>
</dbReference>
<comment type="similarity">
    <text evidence="2">Belongs to the RUS1 family.</text>
</comment>
<dbReference type="InterPro" id="IPR054549">
    <property type="entry name" value="UVB_sens_RUS_dom"/>
</dbReference>
<evidence type="ECO:0000256" key="6">
    <source>
        <dbReference type="SAM" id="Phobius"/>
    </source>
</evidence>
<feature type="transmembrane region" description="Helical" evidence="6">
    <location>
        <begin position="266"/>
        <end position="284"/>
    </location>
</feature>
<evidence type="ECO:0000256" key="5">
    <source>
        <dbReference type="ARBA" id="ARBA00023136"/>
    </source>
</evidence>
<gene>
    <name evidence="8" type="ORF">PsYK624_098850</name>
</gene>